<dbReference type="PANTHER" id="PTHR10625:SF10">
    <property type="entry name" value="HISTONE DEACETYLASE HDAC1"/>
    <property type="match status" value="1"/>
</dbReference>
<evidence type="ECO:0000256" key="3">
    <source>
        <dbReference type="ARBA" id="ARBA00020218"/>
    </source>
</evidence>
<evidence type="ECO:0000256" key="4">
    <source>
        <dbReference type="ARBA" id="ARBA00022627"/>
    </source>
</evidence>
<dbReference type="GO" id="GO:0045150">
    <property type="term" value="P:acetoin catabolic process"/>
    <property type="evidence" value="ECO:0007669"/>
    <property type="project" value="UniProtKB-UniPathway"/>
</dbReference>
<dbReference type="PRINTS" id="PR01272">
    <property type="entry name" value="ACUCPROTEIN"/>
</dbReference>
<proteinExistence type="inferred from homology"/>
<dbReference type="STRING" id="1397694.GCA_000702585_01574"/>
<dbReference type="InterPro" id="IPR003085">
    <property type="entry name" value="AcuC"/>
</dbReference>
<accession>A0A377FSB5</accession>
<dbReference type="PRINTS" id="PR01270">
    <property type="entry name" value="HDASUPER"/>
</dbReference>
<dbReference type="GO" id="GO:0004407">
    <property type="term" value="F:histone deacetylase activity"/>
    <property type="evidence" value="ECO:0007669"/>
    <property type="project" value="TreeGrafter"/>
</dbReference>
<feature type="domain" description="Histone deacetylase" evidence="5">
    <location>
        <begin position="20"/>
        <end position="317"/>
    </location>
</feature>
<evidence type="ECO:0000256" key="1">
    <source>
        <dbReference type="ARBA" id="ARBA00005101"/>
    </source>
</evidence>
<dbReference type="UniPathway" id="UPA00040"/>
<dbReference type="InterPro" id="IPR023801">
    <property type="entry name" value="His_deacetylse_dom"/>
</dbReference>
<dbReference type="EMBL" id="UGGP01000001">
    <property type="protein sequence ID" value="STO07711.1"/>
    <property type="molecule type" value="Genomic_DNA"/>
</dbReference>
<dbReference type="AlphaFoldDB" id="A0A377FSB5"/>
<comment type="similarity">
    <text evidence="2">Belongs to the histone deacetylase family.</text>
</comment>
<dbReference type="InterPro" id="IPR037138">
    <property type="entry name" value="His_deacetylse_dom_sf"/>
</dbReference>
<dbReference type="Gene3D" id="3.40.800.20">
    <property type="entry name" value="Histone deacetylase domain"/>
    <property type="match status" value="1"/>
</dbReference>
<keyword evidence="4" id="KW-0006">Acetoin catabolism</keyword>
<protein>
    <recommendedName>
        <fullName evidence="3">Acetoin utilization protein AcuC</fullName>
    </recommendedName>
</protein>
<dbReference type="PANTHER" id="PTHR10625">
    <property type="entry name" value="HISTONE DEACETYLASE HDAC1-RELATED"/>
    <property type="match status" value="1"/>
</dbReference>
<dbReference type="OrthoDB" id="9808367at2"/>
<evidence type="ECO:0000313" key="6">
    <source>
        <dbReference type="EMBL" id="STO07711.1"/>
    </source>
</evidence>
<name>A0A377FSB5_9BACL</name>
<dbReference type="Pfam" id="PF00850">
    <property type="entry name" value="Hist_deacetyl"/>
    <property type="match status" value="1"/>
</dbReference>
<evidence type="ECO:0000313" key="7">
    <source>
        <dbReference type="Proteomes" id="UP000254060"/>
    </source>
</evidence>
<comment type="pathway">
    <text evidence="1">Ketone degradation; acetoin degradation.</text>
</comment>
<dbReference type="GO" id="GO:0040029">
    <property type="term" value="P:epigenetic regulation of gene expression"/>
    <property type="evidence" value="ECO:0007669"/>
    <property type="project" value="TreeGrafter"/>
</dbReference>
<dbReference type="InterPro" id="IPR000286">
    <property type="entry name" value="HDACs"/>
</dbReference>
<organism evidence="6 7">
    <name type="scientific">Exiguobacterium aurantiacum</name>
    <dbReference type="NCBI Taxonomy" id="33987"/>
    <lineage>
        <taxon>Bacteria</taxon>
        <taxon>Bacillati</taxon>
        <taxon>Bacillota</taxon>
        <taxon>Bacilli</taxon>
        <taxon>Bacillales</taxon>
        <taxon>Bacillales Family XII. Incertae Sedis</taxon>
        <taxon>Exiguobacterium</taxon>
    </lineage>
</organism>
<dbReference type="Proteomes" id="UP000254060">
    <property type="component" value="Unassembled WGS sequence"/>
</dbReference>
<dbReference type="RefSeq" id="WP_029334695.1">
    <property type="nucleotide sequence ID" value="NZ_UGGP01000001.1"/>
</dbReference>
<gene>
    <name evidence="6" type="primary">acuC</name>
    <name evidence="6" type="ORF">NCTC13163_01065</name>
</gene>
<dbReference type="SMR" id="A0A377FSB5"/>
<sequence>MRPAYIFGENETSYRFHADHPFNPIRLELTTSLLVASGKLSPDECIAPPLASIEDLALVHDRDYIEAVQAAAAGQLSGLKANKFGLGTEDTPIFPTIHDGAARLVGGTIHALDLVASGKFERAFHVGGGLHHGMQRKASGFCVYNDAAVAIAHVRKQYGMRVLYVDTDAHHGDGVQWLFYDDPDVMTLSIHETGRYLFPGTGAVTERGNGSGYGYSWNVPVDAFTQDDSFLHCYETILREACVWFKPDIILTQNGADAHAFDPLTHLASTIRTFEQIPQIASRLADEYTGGRLVALGGGGYDWFRTVPRAWAQVWSGLTREAPYSGDIPTEWIEQWQAKADQALPTRWDDTAYTFDHIPRRQQIEEKNWEVTKRAFWPFISNDRKSLYL</sequence>
<dbReference type="InterPro" id="IPR023696">
    <property type="entry name" value="Ureohydrolase_dom_sf"/>
</dbReference>
<evidence type="ECO:0000256" key="2">
    <source>
        <dbReference type="ARBA" id="ARBA00005947"/>
    </source>
</evidence>
<evidence type="ECO:0000259" key="5">
    <source>
        <dbReference type="Pfam" id="PF00850"/>
    </source>
</evidence>
<dbReference type="CDD" id="cd09994">
    <property type="entry name" value="HDAC_AcuC_like"/>
    <property type="match status" value="1"/>
</dbReference>
<reference evidence="6 7" key="1">
    <citation type="submission" date="2018-06" db="EMBL/GenBank/DDBJ databases">
        <authorList>
            <consortium name="Pathogen Informatics"/>
            <person name="Doyle S."/>
        </authorList>
    </citation>
    <scope>NUCLEOTIDE SEQUENCE [LARGE SCALE GENOMIC DNA]</scope>
    <source>
        <strain evidence="6 7">NCTC13163</strain>
    </source>
</reference>
<dbReference type="SUPFAM" id="SSF52768">
    <property type="entry name" value="Arginase/deacetylase"/>
    <property type="match status" value="1"/>
</dbReference>